<dbReference type="RefSeq" id="WP_147089504.1">
    <property type="nucleotide sequence ID" value="NZ_BAABJD010000001.1"/>
</dbReference>
<proteinExistence type="predicted"/>
<dbReference type="KEGG" id="ngf:FRF71_04900"/>
<accession>A0A5B8S1Y9</accession>
<keyword evidence="4" id="KW-1185">Reference proteome</keyword>
<evidence type="ECO:0000313" key="4">
    <source>
        <dbReference type="Proteomes" id="UP000321172"/>
    </source>
</evidence>
<dbReference type="Proteomes" id="UP000321172">
    <property type="component" value="Chromosome"/>
</dbReference>
<evidence type="ECO:0000259" key="2">
    <source>
        <dbReference type="SMART" id="SM00894"/>
    </source>
</evidence>
<name>A0A5B8S1Y9_9SPHN</name>
<protein>
    <recommendedName>
        <fullName evidence="2">Excalibur calcium-binding domain-containing protein</fullName>
    </recommendedName>
</protein>
<dbReference type="OrthoDB" id="9805504at2"/>
<sequence>MSFRKPFKAVPIKPGPRHRRNPPEHTTPRVPLLLQAALLGSVIGIGSLAFTANGRAILSAGLRPAAAPDGQTREPQAGDYWENCAAARRAGVSSINASEPGYRDDMDGDGDGVACEPYNGY</sequence>
<dbReference type="SMART" id="SM00894">
    <property type="entry name" value="Excalibur"/>
    <property type="match status" value="1"/>
</dbReference>
<evidence type="ECO:0000313" key="3">
    <source>
        <dbReference type="EMBL" id="QEA15526.1"/>
    </source>
</evidence>
<feature type="region of interest" description="Disordered" evidence="1">
    <location>
        <begin position="1"/>
        <end position="28"/>
    </location>
</feature>
<evidence type="ECO:0000256" key="1">
    <source>
        <dbReference type="SAM" id="MobiDB-lite"/>
    </source>
</evidence>
<feature type="domain" description="Excalibur calcium-binding" evidence="2">
    <location>
        <begin position="80"/>
        <end position="116"/>
    </location>
</feature>
<dbReference type="AlphaFoldDB" id="A0A5B8S1Y9"/>
<dbReference type="EMBL" id="CP042345">
    <property type="protein sequence ID" value="QEA15526.1"/>
    <property type="molecule type" value="Genomic_DNA"/>
</dbReference>
<organism evidence="3 4">
    <name type="scientific">Novosphingobium ginsenosidimutans</name>
    <dbReference type="NCBI Taxonomy" id="1176536"/>
    <lineage>
        <taxon>Bacteria</taxon>
        <taxon>Pseudomonadati</taxon>
        <taxon>Pseudomonadota</taxon>
        <taxon>Alphaproteobacteria</taxon>
        <taxon>Sphingomonadales</taxon>
        <taxon>Sphingomonadaceae</taxon>
        <taxon>Novosphingobium</taxon>
    </lineage>
</organism>
<dbReference type="Pfam" id="PF05901">
    <property type="entry name" value="Excalibur"/>
    <property type="match status" value="1"/>
</dbReference>
<gene>
    <name evidence="3" type="ORF">FRF71_04900</name>
</gene>
<dbReference type="InterPro" id="IPR008613">
    <property type="entry name" value="Excalibur_Ca-bd_domain"/>
</dbReference>
<reference evidence="3 4" key="1">
    <citation type="journal article" date="2013" name="J. Microbiol. Biotechnol.">
        <title>Novosphingobium ginsenosidimutans sp. nov., with the ability to convert ginsenoside.</title>
        <authorList>
            <person name="Kim J.K."/>
            <person name="He D."/>
            <person name="Liu Q.M."/>
            <person name="Park H.Y."/>
            <person name="Jung M.S."/>
            <person name="Yoon M.H."/>
            <person name="Kim S.C."/>
            <person name="Im W.T."/>
        </authorList>
    </citation>
    <scope>NUCLEOTIDE SEQUENCE [LARGE SCALE GENOMIC DNA]</scope>
    <source>
        <strain evidence="3 4">FW-6</strain>
    </source>
</reference>